<dbReference type="EMBL" id="AVOT02012146">
    <property type="protein sequence ID" value="MBW0493599.1"/>
    <property type="molecule type" value="Genomic_DNA"/>
</dbReference>
<proteinExistence type="predicted"/>
<feature type="compositionally biased region" description="Polar residues" evidence="1">
    <location>
        <begin position="87"/>
        <end position="106"/>
    </location>
</feature>
<reference evidence="2" key="1">
    <citation type="submission" date="2021-03" db="EMBL/GenBank/DDBJ databases">
        <title>Draft genome sequence of rust myrtle Austropuccinia psidii MF-1, a brazilian biotype.</title>
        <authorList>
            <person name="Quecine M.C."/>
            <person name="Pachon D.M.R."/>
            <person name="Bonatelli M.L."/>
            <person name="Correr F.H."/>
            <person name="Franceschini L.M."/>
            <person name="Leite T.F."/>
            <person name="Margarido G.R.A."/>
            <person name="Almeida C.A."/>
            <person name="Ferrarezi J.A."/>
            <person name="Labate C.A."/>
        </authorList>
    </citation>
    <scope>NUCLEOTIDE SEQUENCE</scope>
    <source>
        <strain evidence="2">MF-1</strain>
    </source>
</reference>
<keyword evidence="3" id="KW-1185">Reference proteome</keyword>
<protein>
    <submittedName>
        <fullName evidence="2">Uncharacterized protein</fullName>
    </submittedName>
</protein>
<name>A0A9Q3H8F9_9BASI</name>
<evidence type="ECO:0000313" key="3">
    <source>
        <dbReference type="Proteomes" id="UP000765509"/>
    </source>
</evidence>
<sequence length="629" mass="71075">MRAQRFLNQCSLFFTLGSYCFFRRHCLPSPSQIKQFERLDIEPLSAPVSVSTKVSGTCDSGLEELPFQVQYSNPQLSTTSKHESRQKQTNRISLSSSGPDTRSSNIVSNINLPATFETSQAALDRTAPSGDKEGKLLTNIISGQSIQSSRKRSRGSGSFPIALSEALPTDSQNFLTGAEIFQPLEQSNFKRNQGSSCDNEFGITKGLELHLWPQQPDWKSLFAGQRMEENNSFPGRPLENSTPLSGLKRYSSVQLIKGLFDNPLKSTPLKEPMYPTSQLGPRALGASQSDGRSTIAATTNTKAVLSFDHLPINQAGQRFLKPLKGPRSNFFLRPSATDRINLARTTYDQIIYIWLASHEFFDIHKVNTEQFNELFKGIKEKISRKLMESQGSFTSNGNALSVSPSAEKLKSLWKITWKLHSNFLEAFGVDHRSELRKEECEGLADFFVDRVVKSFSQLWLNEKNPMSLEKAEPTLLKINIVNYFTMREGKPLWRVKAKKTPKESLFVTGSGVAQAKIGIWFIEVYFKGLDETKWSILFDNRSDLLKFLGIVHLKNKFGSAHAWKKTYQCKLGQLPLFPWTTKIPDIGLKRDQIKRAMDFAFSTKIEKDLAELIQQVLPNVKAREYRLDV</sequence>
<gene>
    <name evidence="2" type="ORF">O181_033314</name>
</gene>
<accession>A0A9Q3H8F9</accession>
<comment type="caution">
    <text evidence="2">The sequence shown here is derived from an EMBL/GenBank/DDBJ whole genome shotgun (WGS) entry which is preliminary data.</text>
</comment>
<dbReference type="Proteomes" id="UP000765509">
    <property type="component" value="Unassembled WGS sequence"/>
</dbReference>
<evidence type="ECO:0000256" key="1">
    <source>
        <dbReference type="SAM" id="MobiDB-lite"/>
    </source>
</evidence>
<feature type="region of interest" description="Disordered" evidence="1">
    <location>
        <begin position="73"/>
        <end position="106"/>
    </location>
</feature>
<dbReference type="AlphaFoldDB" id="A0A9Q3H8F9"/>
<evidence type="ECO:0000313" key="2">
    <source>
        <dbReference type="EMBL" id="MBW0493599.1"/>
    </source>
</evidence>
<organism evidence="2 3">
    <name type="scientific">Austropuccinia psidii MF-1</name>
    <dbReference type="NCBI Taxonomy" id="1389203"/>
    <lineage>
        <taxon>Eukaryota</taxon>
        <taxon>Fungi</taxon>
        <taxon>Dikarya</taxon>
        <taxon>Basidiomycota</taxon>
        <taxon>Pucciniomycotina</taxon>
        <taxon>Pucciniomycetes</taxon>
        <taxon>Pucciniales</taxon>
        <taxon>Sphaerophragmiaceae</taxon>
        <taxon>Austropuccinia</taxon>
    </lineage>
</organism>